<dbReference type="PANTHER" id="PTHR42913:SF3">
    <property type="entry name" value="64 KDA MITOCHONDRIAL NADH DEHYDROGENASE (EUROFUNG)"/>
    <property type="match status" value="1"/>
</dbReference>
<dbReference type="PRINTS" id="PR00368">
    <property type="entry name" value="FADPNR"/>
</dbReference>
<dbReference type="SUPFAM" id="SSF51905">
    <property type="entry name" value="FAD/NAD(P)-binding domain"/>
    <property type="match status" value="1"/>
</dbReference>
<evidence type="ECO:0000256" key="5">
    <source>
        <dbReference type="ARBA" id="ARBA00023002"/>
    </source>
</evidence>
<evidence type="ECO:0000313" key="7">
    <source>
        <dbReference type="EMBL" id="SFK48942.1"/>
    </source>
</evidence>
<dbReference type="Pfam" id="PF07992">
    <property type="entry name" value="Pyr_redox_2"/>
    <property type="match status" value="1"/>
</dbReference>
<reference evidence="8" key="1">
    <citation type="submission" date="2016-10" db="EMBL/GenBank/DDBJ databases">
        <authorList>
            <person name="Varghese N."/>
            <person name="Submissions S."/>
        </authorList>
    </citation>
    <scope>NUCLEOTIDE SEQUENCE [LARGE SCALE GENOMIC DNA]</scope>
    <source>
        <strain evidence="8">Nm69</strain>
    </source>
</reference>
<dbReference type="InterPro" id="IPR051169">
    <property type="entry name" value="NADH-Q_oxidoreductase"/>
</dbReference>
<dbReference type="PANTHER" id="PTHR42913">
    <property type="entry name" value="APOPTOSIS-INDUCING FACTOR 1"/>
    <property type="match status" value="1"/>
</dbReference>
<evidence type="ECO:0000256" key="4">
    <source>
        <dbReference type="ARBA" id="ARBA00022827"/>
    </source>
</evidence>
<evidence type="ECO:0000259" key="6">
    <source>
        <dbReference type="Pfam" id="PF07992"/>
    </source>
</evidence>
<dbReference type="InterPro" id="IPR036188">
    <property type="entry name" value="FAD/NAD-bd_sf"/>
</dbReference>
<sequence>MVLLPFYIPGQRRIKVVIVGGGYAGLTALTTLKQYASNVDITIIDPSDQHLKITHLHETFRYPLSDLLVSFSVLESRFNCRHIRAALAVTDELLLQWQDQKSLMVDNERIDFDYLIVTTGVDTRTQQCDQIENVFTLQHFMQTPGTELLREHLSKLGQDEPLISVVGAGATGIQFLFEIKQFLCRQNIKAKLRLIHSSDQVLAQFPRGFDAYVQSCMQDLNIDFIPDTRYRGQNDCSVMLEEKQTGRSFELTSHATFLFLGKKQENILSANMFGQSVVNHQTLQNIFVAGDCSVYTAFGSNIQSAQSAVRKGKLVGRNILRHSGMLKILEPYLHHDIGYVVNLGPSDAVGWLITQGNIVTGIPALAIKELVEAQYDLLLMGIDTYVV</sequence>
<dbReference type="OrthoDB" id="9781621at2"/>
<comment type="similarity">
    <text evidence="2">Belongs to the NADH dehydrogenase family.</text>
</comment>
<proteinExistence type="inferred from homology"/>
<dbReference type="Proteomes" id="UP000199533">
    <property type="component" value="Unassembled WGS sequence"/>
</dbReference>
<dbReference type="EMBL" id="FOSP01000007">
    <property type="protein sequence ID" value="SFK48942.1"/>
    <property type="molecule type" value="Genomic_DNA"/>
</dbReference>
<evidence type="ECO:0000256" key="1">
    <source>
        <dbReference type="ARBA" id="ARBA00001974"/>
    </source>
</evidence>
<dbReference type="Gene3D" id="3.50.50.100">
    <property type="match status" value="1"/>
</dbReference>
<dbReference type="GO" id="GO:0019646">
    <property type="term" value="P:aerobic electron transport chain"/>
    <property type="evidence" value="ECO:0007669"/>
    <property type="project" value="TreeGrafter"/>
</dbReference>
<gene>
    <name evidence="7" type="ORF">SAMN05216302_1007118</name>
</gene>
<organism evidence="7 8">
    <name type="scientific">Nitrosomonas aestuarii</name>
    <dbReference type="NCBI Taxonomy" id="52441"/>
    <lineage>
        <taxon>Bacteria</taxon>
        <taxon>Pseudomonadati</taxon>
        <taxon>Pseudomonadota</taxon>
        <taxon>Betaproteobacteria</taxon>
        <taxon>Nitrosomonadales</taxon>
        <taxon>Nitrosomonadaceae</taxon>
        <taxon>Nitrosomonas</taxon>
    </lineage>
</organism>
<dbReference type="RefSeq" id="WP_090698280.1">
    <property type="nucleotide sequence ID" value="NZ_FOSP01000007.1"/>
</dbReference>
<dbReference type="AlphaFoldDB" id="A0A1I3ZXU5"/>
<accession>A0A1I3ZXU5</accession>
<keyword evidence="8" id="KW-1185">Reference proteome</keyword>
<evidence type="ECO:0000256" key="3">
    <source>
        <dbReference type="ARBA" id="ARBA00022630"/>
    </source>
</evidence>
<evidence type="ECO:0000256" key="2">
    <source>
        <dbReference type="ARBA" id="ARBA00005272"/>
    </source>
</evidence>
<comment type="cofactor">
    <cofactor evidence="1">
        <name>FAD</name>
        <dbReference type="ChEBI" id="CHEBI:57692"/>
    </cofactor>
</comment>
<protein>
    <submittedName>
        <fullName evidence="7">NADH dehydrogenase</fullName>
    </submittedName>
</protein>
<name>A0A1I3ZXU5_9PROT</name>
<dbReference type="STRING" id="52441.SAMN05216302_1007118"/>
<feature type="domain" description="FAD/NAD(P)-binding" evidence="6">
    <location>
        <begin position="15"/>
        <end position="312"/>
    </location>
</feature>
<dbReference type="InterPro" id="IPR023753">
    <property type="entry name" value="FAD/NAD-binding_dom"/>
</dbReference>
<keyword evidence="3" id="KW-0285">Flavoprotein</keyword>
<keyword evidence="4" id="KW-0274">FAD</keyword>
<evidence type="ECO:0000313" key="8">
    <source>
        <dbReference type="Proteomes" id="UP000199533"/>
    </source>
</evidence>
<dbReference type="GO" id="GO:0003955">
    <property type="term" value="F:NAD(P)H dehydrogenase (quinone) activity"/>
    <property type="evidence" value="ECO:0007669"/>
    <property type="project" value="TreeGrafter"/>
</dbReference>
<keyword evidence="5" id="KW-0560">Oxidoreductase</keyword>